<dbReference type="Proteomes" id="UP000689195">
    <property type="component" value="Unassembled WGS sequence"/>
</dbReference>
<organism evidence="1 2">
    <name type="scientific">Paramecium pentaurelia</name>
    <dbReference type="NCBI Taxonomy" id="43138"/>
    <lineage>
        <taxon>Eukaryota</taxon>
        <taxon>Sar</taxon>
        <taxon>Alveolata</taxon>
        <taxon>Ciliophora</taxon>
        <taxon>Intramacronucleata</taxon>
        <taxon>Oligohymenophorea</taxon>
        <taxon>Peniculida</taxon>
        <taxon>Parameciidae</taxon>
        <taxon>Paramecium</taxon>
    </lineage>
</organism>
<evidence type="ECO:0000313" key="1">
    <source>
        <dbReference type="EMBL" id="CAD8181155.1"/>
    </source>
</evidence>
<reference evidence="1" key="1">
    <citation type="submission" date="2021-01" db="EMBL/GenBank/DDBJ databases">
        <authorList>
            <consortium name="Genoscope - CEA"/>
            <person name="William W."/>
        </authorList>
    </citation>
    <scope>NUCLEOTIDE SEQUENCE</scope>
</reference>
<dbReference type="AlphaFoldDB" id="A0A8S1VYB7"/>
<keyword evidence="2" id="KW-1185">Reference proteome</keyword>
<gene>
    <name evidence="1" type="ORF">PPENT_87.1.T0750231</name>
</gene>
<sequence>MNAFKQSLNILSTVQLQFYFRLRYYNQLPFFLKFPLQQLRQYDIHQKSIISNIKQLFLLKQLVLISKYPTLFIMMINSIFEVKLNEGFGSFFVENFEIKFCNFQQSIGFQDGAIYIQAQRNSIISISQFQFKNIVTLFYKYLGYMNLFIQMQLKQKLSSYHSLIDYQKYYWQGRWRINLNKIRFSYYSEINFSIGNQKYLFQTWIFHIQFNFQCGFKIANNEIRFNFQSKYFRKIEELFKLIQL</sequence>
<proteinExistence type="predicted"/>
<accession>A0A8S1VYB7</accession>
<protein>
    <submittedName>
        <fullName evidence="1">Uncharacterized protein</fullName>
    </submittedName>
</protein>
<name>A0A8S1VYB7_9CILI</name>
<evidence type="ECO:0000313" key="2">
    <source>
        <dbReference type="Proteomes" id="UP000689195"/>
    </source>
</evidence>
<dbReference type="EMBL" id="CAJJDO010000075">
    <property type="protein sequence ID" value="CAD8181155.1"/>
    <property type="molecule type" value="Genomic_DNA"/>
</dbReference>
<comment type="caution">
    <text evidence="1">The sequence shown here is derived from an EMBL/GenBank/DDBJ whole genome shotgun (WGS) entry which is preliminary data.</text>
</comment>